<evidence type="ECO:0000313" key="2">
    <source>
        <dbReference type="Proteomes" id="UP000593571"/>
    </source>
</evidence>
<reference evidence="1 2" key="1">
    <citation type="journal article" date="2020" name="Nature">
        <title>Six reference-quality genomes reveal evolution of bat adaptations.</title>
        <authorList>
            <person name="Jebb D."/>
            <person name="Huang Z."/>
            <person name="Pippel M."/>
            <person name="Hughes G.M."/>
            <person name="Lavrichenko K."/>
            <person name="Devanna P."/>
            <person name="Winkler S."/>
            <person name="Jermiin L.S."/>
            <person name="Skirmuntt E.C."/>
            <person name="Katzourakis A."/>
            <person name="Burkitt-Gray L."/>
            <person name="Ray D.A."/>
            <person name="Sullivan K.A.M."/>
            <person name="Roscito J.G."/>
            <person name="Kirilenko B.M."/>
            <person name="Davalos L.M."/>
            <person name="Corthals A.P."/>
            <person name="Power M.L."/>
            <person name="Jones G."/>
            <person name="Ransome R.D."/>
            <person name="Dechmann D.K.N."/>
            <person name="Locatelli A.G."/>
            <person name="Puechmaille S.J."/>
            <person name="Fedrigo O."/>
            <person name="Jarvis E.D."/>
            <person name="Hiller M."/>
            <person name="Vernes S.C."/>
            <person name="Myers E.W."/>
            <person name="Teeling E.C."/>
        </authorList>
    </citation>
    <scope>NUCLEOTIDE SEQUENCE [LARGE SCALE GENOMIC DNA]</scope>
    <source>
        <strain evidence="1">MRouAeg1</strain>
        <tissue evidence="1">Muscle</tissue>
    </source>
</reference>
<organism evidence="1 2">
    <name type="scientific">Rousettus aegyptiacus</name>
    <name type="common">Egyptian fruit bat</name>
    <name type="synonym">Pteropus aegyptiacus</name>
    <dbReference type="NCBI Taxonomy" id="9407"/>
    <lineage>
        <taxon>Eukaryota</taxon>
        <taxon>Metazoa</taxon>
        <taxon>Chordata</taxon>
        <taxon>Craniata</taxon>
        <taxon>Vertebrata</taxon>
        <taxon>Euteleostomi</taxon>
        <taxon>Mammalia</taxon>
        <taxon>Eutheria</taxon>
        <taxon>Laurasiatheria</taxon>
        <taxon>Chiroptera</taxon>
        <taxon>Yinpterochiroptera</taxon>
        <taxon>Pteropodoidea</taxon>
        <taxon>Pteropodidae</taxon>
        <taxon>Rousettinae</taxon>
        <taxon>Rousettus</taxon>
    </lineage>
</organism>
<evidence type="ECO:0000313" key="1">
    <source>
        <dbReference type="EMBL" id="KAF6410493.1"/>
    </source>
</evidence>
<dbReference type="EMBL" id="JACASE010000014">
    <property type="protein sequence ID" value="KAF6410493.1"/>
    <property type="molecule type" value="Genomic_DNA"/>
</dbReference>
<keyword evidence="2" id="KW-1185">Reference proteome</keyword>
<proteinExistence type="predicted"/>
<accession>A0A7J8CHW5</accession>
<comment type="caution">
    <text evidence="1">The sequence shown here is derived from an EMBL/GenBank/DDBJ whole genome shotgun (WGS) entry which is preliminary data.</text>
</comment>
<dbReference type="Proteomes" id="UP000593571">
    <property type="component" value="Unassembled WGS sequence"/>
</dbReference>
<dbReference type="AlphaFoldDB" id="A0A7J8CHW5"/>
<gene>
    <name evidence="1" type="ORF">HJG63_009034</name>
</gene>
<sequence length="121" mass="13698">MFICDLKTEWSPLTQQPRSWVHTQHPCTSRNGQSCSELHCSEKKPKRGPPGCPSLVDCINKVVCSHNGIHATERMNLRNMMLSETNQMQNSCFCMIMAELSNMKGFRMASPRFATLTCGLF</sequence>
<name>A0A7J8CHW5_ROUAE</name>
<protein>
    <submittedName>
        <fullName evidence="1">Uncharacterized protein</fullName>
    </submittedName>
</protein>